<dbReference type="GO" id="GO:0005886">
    <property type="term" value="C:plasma membrane"/>
    <property type="evidence" value="ECO:0007669"/>
    <property type="project" value="TreeGrafter"/>
</dbReference>
<accession>A0A814CSY1</accession>
<evidence type="ECO:0000256" key="1">
    <source>
        <dbReference type="ARBA" id="ARBA00004141"/>
    </source>
</evidence>
<feature type="transmembrane region" description="Helical" evidence="8">
    <location>
        <begin position="290"/>
        <end position="311"/>
    </location>
</feature>
<comment type="subcellular location">
    <subcellularLocation>
        <location evidence="1">Membrane</location>
        <topology evidence="1">Multi-pass membrane protein</topology>
    </subcellularLocation>
</comment>
<dbReference type="Proteomes" id="UP000682733">
    <property type="component" value="Unassembled WGS sequence"/>
</dbReference>
<keyword evidence="5 8" id="KW-0472">Membrane</keyword>
<evidence type="ECO:0000256" key="7">
    <source>
        <dbReference type="ARBA" id="ARBA00023224"/>
    </source>
</evidence>
<evidence type="ECO:0000256" key="4">
    <source>
        <dbReference type="ARBA" id="ARBA00023040"/>
    </source>
</evidence>
<evidence type="ECO:0000256" key="5">
    <source>
        <dbReference type="ARBA" id="ARBA00023136"/>
    </source>
</evidence>
<reference evidence="11" key="1">
    <citation type="submission" date="2021-02" db="EMBL/GenBank/DDBJ databases">
        <authorList>
            <person name="Nowell W R."/>
        </authorList>
    </citation>
    <scope>NUCLEOTIDE SEQUENCE</scope>
</reference>
<comment type="caution">
    <text evidence="11">The sequence shown here is derived from an EMBL/GenBank/DDBJ whole genome shotgun (WGS) entry which is preliminary data.</text>
</comment>
<dbReference type="Proteomes" id="UP000681722">
    <property type="component" value="Unassembled WGS sequence"/>
</dbReference>
<feature type="transmembrane region" description="Helical" evidence="8">
    <location>
        <begin position="152"/>
        <end position="171"/>
    </location>
</feature>
<keyword evidence="3 8" id="KW-1133">Transmembrane helix</keyword>
<dbReference type="Pfam" id="PF10324">
    <property type="entry name" value="7TM_GPCR_Srw"/>
    <property type="match status" value="1"/>
</dbReference>
<evidence type="ECO:0000256" key="8">
    <source>
        <dbReference type="SAM" id="Phobius"/>
    </source>
</evidence>
<organism evidence="11 14">
    <name type="scientific">Didymodactylos carnosus</name>
    <dbReference type="NCBI Taxonomy" id="1234261"/>
    <lineage>
        <taxon>Eukaryota</taxon>
        <taxon>Metazoa</taxon>
        <taxon>Spiralia</taxon>
        <taxon>Gnathifera</taxon>
        <taxon>Rotifera</taxon>
        <taxon>Eurotatoria</taxon>
        <taxon>Bdelloidea</taxon>
        <taxon>Philodinida</taxon>
        <taxon>Philodinidae</taxon>
        <taxon>Didymodactylos</taxon>
    </lineage>
</organism>
<evidence type="ECO:0000313" key="14">
    <source>
        <dbReference type="Proteomes" id="UP000663829"/>
    </source>
</evidence>
<keyword evidence="4" id="KW-0297">G-protein coupled receptor</keyword>
<dbReference type="InterPro" id="IPR017452">
    <property type="entry name" value="GPCR_Rhodpsn_7TM"/>
</dbReference>
<dbReference type="EMBL" id="CAJNOQ010002252">
    <property type="protein sequence ID" value="CAF0947579.1"/>
    <property type="molecule type" value="Genomic_DNA"/>
</dbReference>
<dbReference type="SUPFAM" id="SSF81321">
    <property type="entry name" value="Family A G protein-coupled receptor-like"/>
    <property type="match status" value="1"/>
</dbReference>
<dbReference type="EMBL" id="CAJNOK010002457">
    <property type="protein sequence ID" value="CAF0860751.1"/>
    <property type="molecule type" value="Genomic_DNA"/>
</dbReference>
<dbReference type="AlphaFoldDB" id="A0A814CSY1"/>
<feature type="transmembrane region" description="Helical" evidence="8">
    <location>
        <begin position="48"/>
        <end position="67"/>
    </location>
</feature>
<dbReference type="EMBL" id="CAJOBA010002456">
    <property type="protein sequence ID" value="CAF3645587.1"/>
    <property type="molecule type" value="Genomic_DNA"/>
</dbReference>
<feature type="transmembrane region" description="Helical" evidence="8">
    <location>
        <begin position="88"/>
        <end position="104"/>
    </location>
</feature>
<sequence>MSDLNITFENIFNINLTARTISSPYDYFVDTVKSVTESITPLLELARVFLSIITFILVHFSHLYRYTSFGLHIRFLAIYDACRVFERLFYWFPPLSLFIVKYKYTRCNFAFFLQNFFSHLSVATIVMLSVERTIILWYPFRARILITVRKAIIFELFNIFSMFIATHFYLIPNYFQSMDYTKCFYSSPFFIYNLNVIFDYKVYAIVDVLLFSLIPCFITFISIFLIIIGLCKHRRTRDHLTINREQSSSYETSIILIFIAILQLSTTFPLRILVLLKYFISIDFTLFMGLYYLFSFNELLASTLNFAAFILPFKTVRKEFISVFFAFCYQTTHEQQQNNTRRISSSPYHIQHPPIINIIPPPPSSPL</sequence>
<dbReference type="PANTHER" id="PTHR24243">
    <property type="entry name" value="G-PROTEIN COUPLED RECEPTOR"/>
    <property type="match status" value="1"/>
</dbReference>
<evidence type="ECO:0000259" key="9">
    <source>
        <dbReference type="PROSITE" id="PS50262"/>
    </source>
</evidence>
<dbReference type="OrthoDB" id="10012083at2759"/>
<dbReference type="GO" id="GO:0008528">
    <property type="term" value="F:G protein-coupled peptide receptor activity"/>
    <property type="evidence" value="ECO:0007669"/>
    <property type="project" value="InterPro"/>
</dbReference>
<keyword evidence="14" id="KW-1185">Reference proteome</keyword>
<dbReference type="EMBL" id="CAJOBC010002252">
    <property type="protein sequence ID" value="CAF3723640.1"/>
    <property type="molecule type" value="Genomic_DNA"/>
</dbReference>
<feature type="transmembrane region" description="Helical" evidence="8">
    <location>
        <begin position="116"/>
        <end position="140"/>
    </location>
</feature>
<evidence type="ECO:0000313" key="10">
    <source>
        <dbReference type="EMBL" id="CAF0860751.1"/>
    </source>
</evidence>
<keyword evidence="2 8" id="KW-0812">Transmembrane</keyword>
<feature type="transmembrane region" description="Helical" evidence="8">
    <location>
        <begin position="252"/>
        <end position="270"/>
    </location>
</feature>
<feature type="domain" description="G-protein coupled receptors family 1 profile" evidence="9">
    <location>
        <begin position="50"/>
        <end position="309"/>
    </location>
</feature>
<dbReference type="PANTHER" id="PTHR24243:SF230">
    <property type="entry name" value="G-PROTEIN COUPLED RECEPTORS FAMILY 1 PROFILE DOMAIN-CONTAINING PROTEIN"/>
    <property type="match status" value="1"/>
</dbReference>
<keyword evidence="7" id="KW-0807">Transducer</keyword>
<proteinExistence type="predicted"/>
<feature type="transmembrane region" description="Helical" evidence="8">
    <location>
        <begin position="202"/>
        <end position="231"/>
    </location>
</feature>
<evidence type="ECO:0000256" key="2">
    <source>
        <dbReference type="ARBA" id="ARBA00022692"/>
    </source>
</evidence>
<evidence type="ECO:0000256" key="3">
    <source>
        <dbReference type="ARBA" id="ARBA00022989"/>
    </source>
</evidence>
<dbReference type="Proteomes" id="UP000663829">
    <property type="component" value="Unassembled WGS sequence"/>
</dbReference>
<protein>
    <recommendedName>
        <fullName evidence="9">G-protein coupled receptors family 1 profile domain-containing protein</fullName>
    </recommendedName>
</protein>
<evidence type="ECO:0000313" key="13">
    <source>
        <dbReference type="EMBL" id="CAF3723640.1"/>
    </source>
</evidence>
<dbReference type="PROSITE" id="PS50262">
    <property type="entry name" value="G_PROTEIN_RECEP_F1_2"/>
    <property type="match status" value="1"/>
</dbReference>
<evidence type="ECO:0000313" key="12">
    <source>
        <dbReference type="EMBL" id="CAF3645587.1"/>
    </source>
</evidence>
<name>A0A814CSY1_9BILA</name>
<dbReference type="Proteomes" id="UP000677228">
    <property type="component" value="Unassembled WGS sequence"/>
</dbReference>
<keyword evidence="6" id="KW-0675">Receptor</keyword>
<gene>
    <name evidence="11" type="ORF">GPM918_LOCUS11059</name>
    <name evidence="10" type="ORF">OVA965_LOCUS7621</name>
    <name evidence="13" type="ORF">SRO942_LOCUS11060</name>
    <name evidence="12" type="ORF">TMI583_LOCUS7614</name>
</gene>
<evidence type="ECO:0000313" key="11">
    <source>
        <dbReference type="EMBL" id="CAF0947579.1"/>
    </source>
</evidence>
<dbReference type="Gene3D" id="1.20.1070.10">
    <property type="entry name" value="Rhodopsin 7-helix transmembrane proteins"/>
    <property type="match status" value="1"/>
</dbReference>
<evidence type="ECO:0000256" key="6">
    <source>
        <dbReference type="ARBA" id="ARBA00023170"/>
    </source>
</evidence>
<dbReference type="InterPro" id="IPR019427">
    <property type="entry name" value="7TM_GPCR_serpentine_rcpt_Srw"/>
</dbReference>